<accession>A0A8H4PT18</accession>
<dbReference type="EMBL" id="JAAVMX010000003">
    <property type="protein sequence ID" value="KAF4509981.1"/>
    <property type="molecule type" value="Genomic_DNA"/>
</dbReference>
<feature type="signal peptide" evidence="2">
    <location>
        <begin position="1"/>
        <end position="19"/>
    </location>
</feature>
<dbReference type="OrthoDB" id="4925794at2759"/>
<evidence type="ECO:0000313" key="4">
    <source>
        <dbReference type="Proteomes" id="UP000557566"/>
    </source>
</evidence>
<keyword evidence="1" id="KW-0472">Membrane</keyword>
<keyword evidence="1" id="KW-0812">Transmembrane</keyword>
<keyword evidence="2" id="KW-0732">Signal</keyword>
<evidence type="ECO:0000256" key="2">
    <source>
        <dbReference type="SAM" id="SignalP"/>
    </source>
</evidence>
<keyword evidence="1" id="KW-1133">Transmembrane helix</keyword>
<evidence type="ECO:0000313" key="3">
    <source>
        <dbReference type="EMBL" id="KAF4509981.1"/>
    </source>
</evidence>
<comment type="caution">
    <text evidence="3">The sequence shown here is derived from an EMBL/GenBank/DDBJ whole genome shotgun (WGS) entry which is preliminary data.</text>
</comment>
<reference evidence="3 4" key="1">
    <citation type="journal article" date="2020" name="Genome Biol. Evol.">
        <title>A new high-quality draft genome assembly of the Chinese cordyceps Ophiocordyceps sinensis.</title>
        <authorList>
            <person name="Shu R."/>
            <person name="Zhang J."/>
            <person name="Meng Q."/>
            <person name="Zhang H."/>
            <person name="Zhou G."/>
            <person name="Li M."/>
            <person name="Wu P."/>
            <person name="Zhao Y."/>
            <person name="Chen C."/>
            <person name="Qin Q."/>
        </authorList>
    </citation>
    <scope>NUCLEOTIDE SEQUENCE [LARGE SCALE GENOMIC DNA]</scope>
    <source>
        <strain evidence="3 4">IOZ07</strain>
    </source>
</reference>
<dbReference type="Proteomes" id="UP000557566">
    <property type="component" value="Unassembled WGS sequence"/>
</dbReference>
<keyword evidence="4" id="KW-1185">Reference proteome</keyword>
<dbReference type="AlphaFoldDB" id="A0A8H4PT18"/>
<proteinExistence type="predicted"/>
<organism evidence="3 4">
    <name type="scientific">Ophiocordyceps sinensis</name>
    <dbReference type="NCBI Taxonomy" id="72228"/>
    <lineage>
        <taxon>Eukaryota</taxon>
        <taxon>Fungi</taxon>
        <taxon>Dikarya</taxon>
        <taxon>Ascomycota</taxon>
        <taxon>Pezizomycotina</taxon>
        <taxon>Sordariomycetes</taxon>
        <taxon>Hypocreomycetidae</taxon>
        <taxon>Hypocreales</taxon>
        <taxon>Ophiocordycipitaceae</taxon>
        <taxon>Ophiocordyceps</taxon>
    </lineage>
</organism>
<sequence length="202" mass="21406">MKLPSSLLVGFGLVGAGLAAPVLDPATDNTPLRPSVGRTDTSLIDAPVNLASTAASIPEQLSLYVSAAVKHLPLFDVGFSVTPVFAVDAVDAQLVTDVDGDLVMISSGQSVRAIIWNPSTHTFYLDSKPGLSARLPVAILLVSLWLLFTCLYLERYAENDEIDDGFDVLEGRLARPRDVAAGERPVEKPALDMEDGGVAGYL</sequence>
<feature type="transmembrane region" description="Helical" evidence="1">
    <location>
        <begin position="133"/>
        <end position="153"/>
    </location>
</feature>
<protein>
    <submittedName>
        <fullName evidence="3">Uncharacterized protein</fullName>
    </submittedName>
</protein>
<evidence type="ECO:0000256" key="1">
    <source>
        <dbReference type="SAM" id="Phobius"/>
    </source>
</evidence>
<feature type="chain" id="PRO_5034400569" evidence="2">
    <location>
        <begin position="20"/>
        <end position="202"/>
    </location>
</feature>
<gene>
    <name evidence="3" type="ORF">G6O67_001912</name>
</gene>
<name>A0A8H4PT18_9HYPO</name>